<gene>
    <name evidence="1" type="ORF">R3P38DRAFT_3466278</name>
</gene>
<reference evidence="1 2" key="1">
    <citation type="journal article" date="2024" name="J Genomics">
        <title>Draft genome sequencing and assembly of Favolaschia claudopus CIRM-BRFM 2984 isolated from oak limbs.</title>
        <authorList>
            <person name="Navarro D."/>
            <person name="Drula E."/>
            <person name="Chaduli D."/>
            <person name="Cazenave R."/>
            <person name="Ahrendt S."/>
            <person name="Wang J."/>
            <person name="Lipzen A."/>
            <person name="Daum C."/>
            <person name="Barry K."/>
            <person name="Grigoriev I.V."/>
            <person name="Favel A."/>
            <person name="Rosso M.N."/>
            <person name="Martin F."/>
        </authorList>
    </citation>
    <scope>NUCLEOTIDE SEQUENCE [LARGE SCALE GENOMIC DNA]</scope>
    <source>
        <strain evidence="1 2">CIRM-BRFM 2984</strain>
    </source>
</reference>
<dbReference type="AlphaFoldDB" id="A0AAV9ZFG4"/>
<name>A0AAV9ZFG4_9AGAR</name>
<evidence type="ECO:0000313" key="2">
    <source>
        <dbReference type="Proteomes" id="UP001362999"/>
    </source>
</evidence>
<keyword evidence="2" id="KW-1185">Reference proteome</keyword>
<sequence length="153" mass="17238">STVRYQDFVVDHALSKSSDNDQITQGVKRGSKTNCRKHYHHPIPVTHNGSWRWAFRCRYCANHASRIITIPRTVHGMSFKDEPQQPNLANLAMHLNCGDHGRGMSIPRASGSGPARSSTAASAQFIEEFLMNSHLGEFLSLFSAWILEDDLRF</sequence>
<protein>
    <submittedName>
        <fullName evidence="1">Uncharacterized protein</fullName>
    </submittedName>
</protein>
<feature type="non-terminal residue" evidence="1">
    <location>
        <position position="1"/>
    </location>
</feature>
<evidence type="ECO:0000313" key="1">
    <source>
        <dbReference type="EMBL" id="KAK6980554.1"/>
    </source>
</evidence>
<proteinExistence type="predicted"/>
<comment type="caution">
    <text evidence="1">The sequence shown here is derived from an EMBL/GenBank/DDBJ whole genome shotgun (WGS) entry which is preliminary data.</text>
</comment>
<organism evidence="1 2">
    <name type="scientific">Favolaschia claudopus</name>
    <dbReference type="NCBI Taxonomy" id="2862362"/>
    <lineage>
        <taxon>Eukaryota</taxon>
        <taxon>Fungi</taxon>
        <taxon>Dikarya</taxon>
        <taxon>Basidiomycota</taxon>
        <taxon>Agaricomycotina</taxon>
        <taxon>Agaricomycetes</taxon>
        <taxon>Agaricomycetidae</taxon>
        <taxon>Agaricales</taxon>
        <taxon>Marasmiineae</taxon>
        <taxon>Mycenaceae</taxon>
        <taxon>Favolaschia</taxon>
    </lineage>
</organism>
<accession>A0AAV9ZFG4</accession>
<dbReference type="EMBL" id="JAWWNJ010000158">
    <property type="protein sequence ID" value="KAK6980554.1"/>
    <property type="molecule type" value="Genomic_DNA"/>
</dbReference>
<feature type="non-terminal residue" evidence="1">
    <location>
        <position position="153"/>
    </location>
</feature>
<dbReference type="Proteomes" id="UP001362999">
    <property type="component" value="Unassembled WGS sequence"/>
</dbReference>